<reference evidence="20 21" key="1">
    <citation type="submission" date="2016-11" db="EMBL/GenBank/DDBJ databases">
        <authorList>
            <person name="Jaros S."/>
            <person name="Januszkiewicz K."/>
            <person name="Wedrychowicz H."/>
        </authorList>
    </citation>
    <scope>NUCLEOTIDE SEQUENCE [LARGE SCALE GENOMIC DNA]</scope>
    <source>
        <strain evidence="20 21">CGMCC 1.7049</strain>
    </source>
</reference>
<evidence type="ECO:0000256" key="3">
    <source>
        <dbReference type="ARBA" id="ARBA00022741"/>
    </source>
</evidence>
<dbReference type="Gene3D" id="3.40.50.300">
    <property type="entry name" value="P-loop containing nucleotide triphosphate hydrolases"/>
    <property type="match status" value="2"/>
</dbReference>
<dbReference type="InterPro" id="IPR011604">
    <property type="entry name" value="PDDEXK-like_dom_sf"/>
</dbReference>
<comment type="domain">
    <text evidence="15">The N-terminal DNA-binding domain is a ssDNA-dependent ATPase and has ATP-dependent 3'-5' helicase function. This domain interacts with RecC.</text>
</comment>
<feature type="compositionally biased region" description="Basic and acidic residues" evidence="17">
    <location>
        <begin position="889"/>
        <end position="900"/>
    </location>
</feature>
<comment type="catalytic activity">
    <reaction evidence="14 15">
        <text>ATP + H2O = ADP + phosphate + H(+)</text>
        <dbReference type="Rhea" id="RHEA:13065"/>
        <dbReference type="ChEBI" id="CHEBI:15377"/>
        <dbReference type="ChEBI" id="CHEBI:15378"/>
        <dbReference type="ChEBI" id="CHEBI:30616"/>
        <dbReference type="ChEBI" id="CHEBI:43474"/>
        <dbReference type="ChEBI" id="CHEBI:456216"/>
        <dbReference type="EC" id="5.6.2.4"/>
    </reaction>
</comment>
<dbReference type="GO" id="GO:0016887">
    <property type="term" value="F:ATP hydrolysis activity"/>
    <property type="evidence" value="ECO:0007669"/>
    <property type="project" value="RHEA"/>
</dbReference>
<evidence type="ECO:0000256" key="10">
    <source>
        <dbReference type="ARBA" id="ARBA00023125"/>
    </source>
</evidence>
<dbReference type="GO" id="GO:0003677">
    <property type="term" value="F:DNA binding"/>
    <property type="evidence" value="ECO:0007669"/>
    <property type="project" value="UniProtKB-UniRule"/>
</dbReference>
<dbReference type="GO" id="GO:0000287">
    <property type="term" value="F:magnesium ion binding"/>
    <property type="evidence" value="ECO:0007669"/>
    <property type="project" value="UniProtKB-UniRule"/>
</dbReference>
<keyword evidence="1 15" id="KW-0540">Nuclease</keyword>
<dbReference type="InterPro" id="IPR027417">
    <property type="entry name" value="P-loop_NTPase"/>
</dbReference>
<evidence type="ECO:0000259" key="18">
    <source>
        <dbReference type="PROSITE" id="PS51198"/>
    </source>
</evidence>
<feature type="active site" description="For nuclease activity" evidence="15">
    <location>
        <position position="1094"/>
    </location>
</feature>
<evidence type="ECO:0000256" key="2">
    <source>
        <dbReference type="ARBA" id="ARBA00022723"/>
    </source>
</evidence>
<dbReference type="CDD" id="cd22352">
    <property type="entry name" value="RecB_C-like"/>
    <property type="match status" value="1"/>
</dbReference>
<keyword evidence="5 15" id="KW-0378">Hydrolase</keyword>
<feature type="domain" description="UvrD-like helicase C-terminal" evidence="19">
    <location>
        <begin position="496"/>
        <end position="762"/>
    </location>
</feature>
<comment type="domain">
    <text evidence="15">The C-terminal domain has nuclease activity and interacts with RecD. It interacts with RecA, facilitating its loading onto ssDNA.</text>
</comment>
<comment type="function">
    <text evidence="15">A helicase/nuclease that prepares dsDNA breaks (DSB) for recombinational DNA repair. Binds to DSBs and unwinds DNA via a highly rapid and processive ATP-dependent bidirectional helicase activity. Unwinds dsDNA until it encounters a Chi (crossover hotspot instigator) sequence from the 3' direction. Cuts ssDNA a few nucleotides 3' to the Chi site. The properties and activities of the enzyme are changed at Chi. The Chi-altered holoenzyme produces a long 3'-ssDNA overhang and facilitates RecA-binding to the ssDNA for homologous DNA recombination and repair. Holoenzyme degrades any linearized DNA that is unable to undergo homologous recombination. In the holoenzyme this subunit contributes ATPase, 3'-5' helicase, exonuclease activity and loads RecA onto ssDNA.</text>
</comment>
<dbReference type="Pfam" id="PF00580">
    <property type="entry name" value="UvrD-helicase"/>
    <property type="match status" value="1"/>
</dbReference>
<evidence type="ECO:0000256" key="7">
    <source>
        <dbReference type="ARBA" id="ARBA00022839"/>
    </source>
</evidence>
<keyword evidence="8 15" id="KW-0067">ATP-binding</keyword>
<comment type="miscellaneous">
    <text evidence="15">In the RecBCD complex, RecB has a slow 3'-5' helicase, an exonuclease activity and loads RecA onto ssDNA, RecD has a fast 5'-3' helicase activity, while RecC stimulates the ATPase and processivity of the RecB helicase and contributes to recognition of the Chi site.</text>
</comment>
<evidence type="ECO:0000256" key="12">
    <source>
        <dbReference type="ARBA" id="ARBA00023235"/>
    </source>
</evidence>
<feature type="binding site" evidence="15">
    <location>
        <position position="1081"/>
    </location>
    <ligand>
        <name>Mg(2+)</name>
        <dbReference type="ChEBI" id="CHEBI:18420"/>
    </ligand>
</feature>
<feature type="binding site" evidence="15">
    <location>
        <position position="968"/>
    </location>
    <ligand>
        <name>Mg(2+)</name>
        <dbReference type="ChEBI" id="CHEBI:18420"/>
    </ligand>
</feature>
<feature type="binding site" evidence="16">
    <location>
        <begin position="32"/>
        <end position="39"/>
    </location>
    <ligand>
        <name>ATP</name>
        <dbReference type="ChEBI" id="CHEBI:30616"/>
    </ligand>
</feature>
<keyword evidence="10 15" id="KW-0238">DNA-binding</keyword>
<evidence type="ECO:0000256" key="6">
    <source>
        <dbReference type="ARBA" id="ARBA00022806"/>
    </source>
</evidence>
<feature type="region of interest" description="Nuclease activity, interacts with RecD and RecA" evidence="15">
    <location>
        <begin position="908"/>
        <end position="1191"/>
    </location>
</feature>
<comment type="subunit">
    <text evidence="15">Heterotrimer of RecB, RecC and RecD. All subunits contribute to DNA-binding. Interacts with RecA.</text>
</comment>
<dbReference type="PROSITE" id="PS51198">
    <property type="entry name" value="UVRD_HELICASE_ATP_BIND"/>
    <property type="match status" value="1"/>
</dbReference>
<evidence type="ECO:0000256" key="8">
    <source>
        <dbReference type="ARBA" id="ARBA00022840"/>
    </source>
</evidence>
<keyword evidence="11 15" id="KW-0234">DNA repair</keyword>
<evidence type="ECO:0000256" key="16">
    <source>
        <dbReference type="PROSITE-ProRule" id="PRU00560"/>
    </source>
</evidence>
<dbReference type="OrthoDB" id="9810135at2"/>
<dbReference type="GO" id="GO:0005829">
    <property type="term" value="C:cytosol"/>
    <property type="evidence" value="ECO:0007669"/>
    <property type="project" value="TreeGrafter"/>
</dbReference>
<evidence type="ECO:0000256" key="9">
    <source>
        <dbReference type="ARBA" id="ARBA00022842"/>
    </source>
</evidence>
<dbReference type="SUPFAM" id="SSF52980">
    <property type="entry name" value="Restriction endonuclease-like"/>
    <property type="match status" value="1"/>
</dbReference>
<dbReference type="GO" id="GO:0009338">
    <property type="term" value="C:exodeoxyribonuclease V complex"/>
    <property type="evidence" value="ECO:0007669"/>
    <property type="project" value="TreeGrafter"/>
</dbReference>
<comment type="cofactor">
    <cofactor evidence="15">
        <name>Mg(2+)</name>
        <dbReference type="ChEBI" id="CHEBI:18420"/>
    </cofactor>
    <text evidence="15">Binds 1 Mg(2+) ion per subunit.</text>
</comment>
<dbReference type="InterPro" id="IPR038726">
    <property type="entry name" value="PDDEXK_AddAB-type"/>
</dbReference>
<dbReference type="EC" id="3.1.11.5" evidence="15"/>
<dbReference type="Pfam" id="PF13361">
    <property type="entry name" value="UvrD_C"/>
    <property type="match status" value="1"/>
</dbReference>
<dbReference type="GO" id="GO:0008854">
    <property type="term" value="F:exodeoxyribonuclease V activity"/>
    <property type="evidence" value="ECO:0007669"/>
    <property type="project" value="UniProtKB-EC"/>
</dbReference>
<dbReference type="Proteomes" id="UP000199758">
    <property type="component" value="Unassembled WGS sequence"/>
</dbReference>
<feature type="region of interest" description="DNA-binding and helicase activity, interacts with RecC" evidence="15">
    <location>
        <begin position="1"/>
        <end position="855"/>
    </location>
</feature>
<dbReference type="SUPFAM" id="SSF52540">
    <property type="entry name" value="P-loop containing nucleoside triphosphate hydrolases"/>
    <property type="match status" value="1"/>
</dbReference>
<dbReference type="GO" id="GO:0000724">
    <property type="term" value="P:double-strand break repair via homologous recombination"/>
    <property type="evidence" value="ECO:0007669"/>
    <property type="project" value="UniProtKB-UniRule"/>
</dbReference>
<keyword evidence="7 15" id="KW-0269">Exonuclease</keyword>
<dbReference type="EC" id="5.6.2.4" evidence="15"/>
<dbReference type="Gene3D" id="1.10.3170.10">
    <property type="entry name" value="Recbcd, chain B, domain 2"/>
    <property type="match status" value="1"/>
</dbReference>
<evidence type="ECO:0000259" key="19">
    <source>
        <dbReference type="PROSITE" id="PS51217"/>
    </source>
</evidence>
<dbReference type="InterPro" id="IPR014017">
    <property type="entry name" value="DNA_helicase_UvrD-like_C"/>
</dbReference>
<organism evidence="20 21">
    <name type="scientific">Hydrocarboniphaga daqingensis</name>
    <dbReference type="NCBI Taxonomy" id="490188"/>
    <lineage>
        <taxon>Bacteria</taxon>
        <taxon>Pseudomonadati</taxon>
        <taxon>Pseudomonadota</taxon>
        <taxon>Gammaproteobacteria</taxon>
        <taxon>Nevskiales</taxon>
        <taxon>Nevskiaceae</taxon>
        <taxon>Hydrocarboniphaga</taxon>
    </lineage>
</organism>
<dbReference type="GO" id="GO:0043138">
    <property type="term" value="F:3'-5' DNA helicase activity"/>
    <property type="evidence" value="ECO:0007669"/>
    <property type="project" value="UniProtKB-UniRule"/>
</dbReference>
<comment type="similarity">
    <text evidence="15">Belongs to the helicase family. UvrD subfamily.</text>
</comment>
<dbReference type="RefSeq" id="WP_072898000.1">
    <property type="nucleotide sequence ID" value="NZ_FQWZ01000005.1"/>
</dbReference>
<evidence type="ECO:0000313" key="20">
    <source>
        <dbReference type="EMBL" id="SHH09329.1"/>
    </source>
</evidence>
<dbReference type="STRING" id="490188.SAMN04488068_2524"/>
<evidence type="ECO:0000256" key="17">
    <source>
        <dbReference type="SAM" id="MobiDB-lite"/>
    </source>
</evidence>
<dbReference type="InterPro" id="IPR004586">
    <property type="entry name" value="RecB"/>
</dbReference>
<keyword evidence="2 15" id="KW-0479">Metal-binding</keyword>
<proteinExistence type="inferred from homology"/>
<dbReference type="Gene3D" id="3.90.320.10">
    <property type="match status" value="1"/>
</dbReference>
<comment type="catalytic activity">
    <reaction evidence="15">
        <text>Exonucleolytic cleavage (in the presence of ATP) in either 5'- to 3'- or 3'- to 5'-direction to yield 5'-phosphooligonucleotides.</text>
        <dbReference type="EC" id="3.1.11.5"/>
    </reaction>
</comment>
<dbReference type="Gene3D" id="1.10.486.10">
    <property type="entry name" value="PCRA, domain 4"/>
    <property type="match status" value="1"/>
</dbReference>
<gene>
    <name evidence="15" type="primary">recB</name>
    <name evidence="20" type="ORF">SAMN04488068_2524</name>
</gene>
<evidence type="ECO:0000256" key="5">
    <source>
        <dbReference type="ARBA" id="ARBA00022801"/>
    </source>
</evidence>
<keyword evidence="4 15" id="KW-0227">DNA damage</keyword>
<dbReference type="InterPro" id="IPR000212">
    <property type="entry name" value="DNA_helicase_UvrD/REP"/>
</dbReference>
<evidence type="ECO:0000313" key="21">
    <source>
        <dbReference type="Proteomes" id="UP000199758"/>
    </source>
</evidence>
<keyword evidence="6 15" id="KW-0347">Helicase</keyword>
<dbReference type="GO" id="GO:0005524">
    <property type="term" value="F:ATP binding"/>
    <property type="evidence" value="ECO:0007669"/>
    <property type="project" value="UniProtKB-UniRule"/>
</dbReference>
<evidence type="ECO:0000256" key="15">
    <source>
        <dbReference type="HAMAP-Rule" id="MF_01485"/>
    </source>
</evidence>
<dbReference type="HAMAP" id="MF_01485">
    <property type="entry name" value="RecB"/>
    <property type="match status" value="1"/>
</dbReference>
<evidence type="ECO:0000256" key="1">
    <source>
        <dbReference type="ARBA" id="ARBA00022722"/>
    </source>
</evidence>
<dbReference type="InterPro" id="IPR014016">
    <property type="entry name" value="UvrD-like_ATP-bd"/>
</dbReference>
<keyword evidence="9 15" id="KW-0460">Magnesium</keyword>
<dbReference type="NCBIfam" id="TIGR00609">
    <property type="entry name" value="recB"/>
    <property type="match status" value="1"/>
</dbReference>
<evidence type="ECO:0000256" key="13">
    <source>
        <dbReference type="ARBA" id="ARBA00034617"/>
    </source>
</evidence>
<dbReference type="PROSITE" id="PS51217">
    <property type="entry name" value="UVRD_HELICASE_CTER"/>
    <property type="match status" value="1"/>
</dbReference>
<keyword evidence="12 15" id="KW-0413">Isomerase</keyword>
<name>A0A1M5Q6D8_9GAMM</name>
<dbReference type="PANTHER" id="PTHR11070:SF23">
    <property type="entry name" value="RECBCD ENZYME SUBUNIT RECB"/>
    <property type="match status" value="1"/>
</dbReference>
<feature type="domain" description="UvrD-like helicase ATP-binding" evidence="18">
    <location>
        <begin position="11"/>
        <end position="467"/>
    </location>
</feature>
<evidence type="ECO:0000256" key="11">
    <source>
        <dbReference type="ARBA" id="ARBA00023204"/>
    </source>
</evidence>
<dbReference type="Pfam" id="PF12705">
    <property type="entry name" value="PDDEXK_1"/>
    <property type="match status" value="1"/>
</dbReference>
<sequence length="1191" mass="132265">MTVSANMASGADDAATPVALSAPLDGLRLIEASAGTGKTWTLSGLYLRLILERGLNPESILTVTFTKAATAELRDRIRARLQQMQDLIEGRGTEADSLCQALLARLPDRDLALRRLRAALRGIDQAAIYTIHAFCQRVLSDRAFSSGMVFQNDIVPDVGELRRQIVLDFWRRRIAPSTASQHVPPALFLGWLESHGLDVDALARWAASLATRPRLHIRPAPVPLDLKEPIAAFVAHRQRAADVFAQQRDAFTQWLATAPGLKRASYRAGDVAKRLNDIAHYFAQPDVIALPKKAESLLPEALSRNSTGDPPTHAVLDALASLDAAARQLQQQFARAWRSLRLDLLVYLRDELPLRLQARREQSYDDLLLGLQRALHGERGETLADELRQQYPAAMIDEFQDTDPLQWDIVRRIWADGVAAGQPLCAFLVGDPKQAIYSFRGADIHAYLQARQACGHRHALTENQRSVSGYLQALNHLYEACDDPFLNPDIQYQPVVASLRRKPALIDGGLVEPSPLRLMALLSDDGKPLSNGAGERWASTTTAAEIADLLRRAADGKLEYDGRPLRAGDIAVLVRSHFQSRQLRDELARLGIGCAEQASDNVWASTEAEDLERLLSAVASPHRGGTLRAALLGRFWGWTLPRVIATEQQEGAWDQLLGEFDHYRMLWRDRGFMRMLRELLRRRGVIERLAALDDGERSLTNLFHLAELLQAERHRLHGIEAQLRWLAQCRRDALGNRAEESQLRLESDAGLVQVLTIHASKGLEYPVVFLPYLWSGKDRQADEDLIAYHDADGALCIDADPDDIDAIRAQALDESRAEDLRLAYVALTRAKNRCYLFTGDFSSRPLSAVGHLLHSRGEPTSACLQQLAQAPGDVIRYQAAPTAQRRAAHHDDPARLDSRTLQRPIPAAQIVTSYTGLSRQIDEPLAEAMPDHDQHPSSAEPAPLRIARSPGGGRFSFPRGAAPGTCLHAVLERIDLSADPVSWRAVAEAQLRASGMPAEWADELCQWLAEVALAPLTCPSSGKPLQLSQVDPQRRLIELAFHLPLCQADIARVVMLAREHGLQVSPLAPARLDGYLRGFIDLVFEHQGRWYVADYKSNWLGDSVAEYDADAVSAAMDDGDYHLQYLLYTVALHRWLKWRIDGYHYERDMGGVLYLFLRGIDSQGLGIYASRPPLALVSAIDRLLAGEQEPV</sequence>
<dbReference type="AlphaFoldDB" id="A0A1M5Q6D8"/>
<accession>A0A1M5Q6D8</accession>
<dbReference type="InterPro" id="IPR011335">
    <property type="entry name" value="Restrct_endonuc-II-like"/>
</dbReference>
<dbReference type="PANTHER" id="PTHR11070">
    <property type="entry name" value="UVRD / RECB / PCRA DNA HELICASE FAMILY MEMBER"/>
    <property type="match status" value="1"/>
</dbReference>
<dbReference type="EMBL" id="FQWZ01000005">
    <property type="protein sequence ID" value="SHH09329.1"/>
    <property type="molecule type" value="Genomic_DNA"/>
</dbReference>
<evidence type="ECO:0000256" key="4">
    <source>
        <dbReference type="ARBA" id="ARBA00022763"/>
    </source>
</evidence>
<comment type="catalytic activity">
    <reaction evidence="13 15">
        <text>Couples ATP hydrolysis with the unwinding of duplex DNA by translocating in the 3'-5' direction.</text>
        <dbReference type="EC" id="5.6.2.4"/>
    </reaction>
</comment>
<feature type="binding site" evidence="15">
    <location>
        <position position="1094"/>
    </location>
    <ligand>
        <name>Mg(2+)</name>
        <dbReference type="ChEBI" id="CHEBI:18420"/>
    </ligand>
</feature>
<evidence type="ECO:0000256" key="14">
    <source>
        <dbReference type="ARBA" id="ARBA00048988"/>
    </source>
</evidence>
<keyword evidence="21" id="KW-1185">Reference proteome</keyword>
<feature type="region of interest" description="Disordered" evidence="17">
    <location>
        <begin position="881"/>
        <end position="902"/>
    </location>
</feature>
<protein>
    <recommendedName>
        <fullName evidence="15">RecBCD enzyme subunit RecB</fullName>
        <ecNumber evidence="15">3.1.11.5</ecNumber>
        <ecNumber evidence="15">5.6.2.4</ecNumber>
    </recommendedName>
    <alternativeName>
        <fullName evidence="15">DNA 3'-5' helicase subunit RecB</fullName>
    </alternativeName>
    <alternativeName>
        <fullName evidence="15">Exonuclease V subunit RecB</fullName>
        <shortName evidence="15">ExoV subunit RecB</shortName>
    </alternativeName>
    <alternativeName>
        <fullName evidence="15">Helicase/nuclease RecBCD subunit RecB</fullName>
    </alternativeName>
</protein>
<keyword evidence="3 15" id="KW-0547">Nucleotide-binding</keyword>